<dbReference type="CDD" id="cd01044">
    <property type="entry name" value="Ferritin_CCC1_N"/>
    <property type="match status" value="1"/>
</dbReference>
<dbReference type="HOGENOM" id="CLU_065373_1_0_10"/>
<comment type="subcellular location">
    <subcellularLocation>
        <location evidence="1">Endomembrane system</location>
        <topology evidence="1">Multi-pass membrane protein</topology>
    </subcellularLocation>
</comment>
<evidence type="ECO:0000256" key="5">
    <source>
        <dbReference type="SAM" id="Phobius"/>
    </source>
</evidence>
<evidence type="ECO:0000256" key="4">
    <source>
        <dbReference type="ARBA" id="ARBA00023136"/>
    </source>
</evidence>
<dbReference type="OrthoDB" id="9781287at2"/>
<dbReference type="InterPro" id="IPR008217">
    <property type="entry name" value="Ccc1_fam"/>
</dbReference>
<dbReference type="CDD" id="cd02431">
    <property type="entry name" value="Ferritin_CCC1_C"/>
    <property type="match status" value="1"/>
</dbReference>
<organism evidence="6">
    <name type="scientific">Chlorobium phaeobacteroides (strain BS1)</name>
    <dbReference type="NCBI Taxonomy" id="331678"/>
    <lineage>
        <taxon>Bacteria</taxon>
        <taxon>Pseudomonadati</taxon>
        <taxon>Chlorobiota</taxon>
        <taxon>Chlorobiia</taxon>
        <taxon>Chlorobiales</taxon>
        <taxon>Chlorobiaceae</taxon>
        <taxon>Chlorobium/Pelodictyon group</taxon>
        <taxon>Chlorobium</taxon>
    </lineage>
</organism>
<keyword evidence="4 5" id="KW-0472">Membrane</keyword>
<dbReference type="EMBL" id="CP001101">
    <property type="protein sequence ID" value="ACE04130.1"/>
    <property type="molecule type" value="Genomic_DNA"/>
</dbReference>
<dbReference type="eggNOG" id="COG1814">
    <property type="taxonomic scope" value="Bacteria"/>
</dbReference>
<dbReference type="SUPFAM" id="SSF47240">
    <property type="entry name" value="Ferritin-like"/>
    <property type="match status" value="1"/>
</dbReference>
<evidence type="ECO:0000313" key="6">
    <source>
        <dbReference type="EMBL" id="ACE04130.1"/>
    </source>
</evidence>
<feature type="transmembrane region" description="Helical" evidence="5">
    <location>
        <begin position="256"/>
        <end position="281"/>
    </location>
</feature>
<evidence type="ECO:0000256" key="1">
    <source>
        <dbReference type="ARBA" id="ARBA00004127"/>
    </source>
</evidence>
<dbReference type="GO" id="GO:0030026">
    <property type="term" value="P:intracellular manganese ion homeostasis"/>
    <property type="evidence" value="ECO:0007669"/>
    <property type="project" value="InterPro"/>
</dbReference>
<feature type="transmembrane region" description="Helical" evidence="5">
    <location>
        <begin position="134"/>
        <end position="155"/>
    </location>
</feature>
<name>B3EQU9_CHLPB</name>
<evidence type="ECO:0008006" key="7">
    <source>
        <dbReference type="Google" id="ProtNLM"/>
    </source>
</evidence>
<dbReference type="GO" id="GO:0005384">
    <property type="term" value="F:manganese ion transmembrane transporter activity"/>
    <property type="evidence" value="ECO:0007669"/>
    <property type="project" value="InterPro"/>
</dbReference>
<dbReference type="KEGG" id="cpb:Cphamn1_1196"/>
<feature type="transmembrane region" description="Helical" evidence="5">
    <location>
        <begin position="161"/>
        <end position="185"/>
    </location>
</feature>
<evidence type="ECO:0000256" key="2">
    <source>
        <dbReference type="ARBA" id="ARBA00022692"/>
    </source>
</evidence>
<dbReference type="AlphaFoldDB" id="B3EQU9"/>
<accession>B3EQU9</accession>
<keyword evidence="3 5" id="KW-1133">Transmembrane helix</keyword>
<evidence type="ECO:0000256" key="3">
    <source>
        <dbReference type="ARBA" id="ARBA00022989"/>
    </source>
</evidence>
<dbReference type="InterPro" id="IPR039376">
    <property type="entry name" value="Ferritin_CCC1_N"/>
</dbReference>
<sequence length="285" mass="31575">MKPGRILALQRNELTEHYIYKQLASSVSGVKNRRILSQIADDELRHYSIWKSYTRQEVEPSKLKIWFFTVISRLLGLTFGIKLMENAEKNASEVYSRLPSSFREVQGLVSDEEEHEQALIGMLDEDRLKYTGSIVLGLNDALVELMGVLAGLTFALQDSRYVALTGIITGFAAALSMAASEYLSTKAEPGTKNPVKAALYTGIAYLFTVVVLITPFLVLSSLYVALGTAFGAAILIIAIFNFYVSVAKDVSFRSRFFEMVFLCLGVTFLSFLAGMVVRVVFGVES</sequence>
<dbReference type="Pfam" id="PF01988">
    <property type="entry name" value="VIT1"/>
    <property type="match status" value="1"/>
</dbReference>
<protein>
    <recommendedName>
        <fullName evidence="7">Rubrerythrin diiron-binding domain-containing protein</fullName>
    </recommendedName>
</protein>
<reference evidence="6" key="1">
    <citation type="submission" date="2008-06" db="EMBL/GenBank/DDBJ databases">
        <title>Complete sequence of Chlorobium phaeobacteroides BS1.</title>
        <authorList>
            <consortium name="US DOE Joint Genome Institute"/>
            <person name="Lucas S."/>
            <person name="Copeland A."/>
            <person name="Lapidus A."/>
            <person name="Glavina del Rio T."/>
            <person name="Dalin E."/>
            <person name="Tice H."/>
            <person name="Bruce D."/>
            <person name="Goodwin L."/>
            <person name="Pitluck S."/>
            <person name="Schmutz J."/>
            <person name="Larimer F."/>
            <person name="Land M."/>
            <person name="Hauser L."/>
            <person name="Kyrpides N."/>
            <person name="Ovchinnikova G."/>
            <person name="Li T."/>
            <person name="Liu Z."/>
            <person name="Zhao F."/>
            <person name="Overmann J."/>
            <person name="Bryant D.A."/>
            <person name="Richardson P."/>
        </authorList>
    </citation>
    <scope>NUCLEOTIDE SEQUENCE [LARGE SCALE GENOMIC DNA]</scope>
    <source>
        <strain evidence="6">BS1</strain>
    </source>
</reference>
<feature type="transmembrane region" description="Helical" evidence="5">
    <location>
        <begin position="197"/>
        <end position="217"/>
    </location>
</feature>
<feature type="transmembrane region" description="Helical" evidence="5">
    <location>
        <begin position="223"/>
        <end position="244"/>
    </location>
</feature>
<dbReference type="GO" id="GO:0012505">
    <property type="term" value="C:endomembrane system"/>
    <property type="evidence" value="ECO:0007669"/>
    <property type="project" value="UniProtKB-SubCell"/>
</dbReference>
<keyword evidence="2 5" id="KW-0812">Transmembrane</keyword>
<gene>
    <name evidence="6" type="ordered locus">Cphamn1_1196</name>
</gene>
<dbReference type="InterPro" id="IPR009078">
    <property type="entry name" value="Ferritin-like_SF"/>
</dbReference>
<proteinExistence type="predicted"/>